<dbReference type="EMBL" id="KN838575">
    <property type="protein sequence ID" value="KIK03904.1"/>
    <property type="molecule type" value="Genomic_DNA"/>
</dbReference>
<organism evidence="1 2">
    <name type="scientific">Laccaria amethystina LaAM-08-1</name>
    <dbReference type="NCBI Taxonomy" id="1095629"/>
    <lineage>
        <taxon>Eukaryota</taxon>
        <taxon>Fungi</taxon>
        <taxon>Dikarya</taxon>
        <taxon>Basidiomycota</taxon>
        <taxon>Agaricomycotina</taxon>
        <taxon>Agaricomycetes</taxon>
        <taxon>Agaricomycetidae</taxon>
        <taxon>Agaricales</taxon>
        <taxon>Agaricineae</taxon>
        <taxon>Hydnangiaceae</taxon>
        <taxon>Laccaria</taxon>
    </lineage>
</organism>
<keyword evidence="2" id="KW-1185">Reference proteome</keyword>
<protein>
    <submittedName>
        <fullName evidence="1">Uncharacterized protein</fullName>
    </submittedName>
</protein>
<gene>
    <name evidence="1" type="ORF">K443DRAFT_94222</name>
</gene>
<name>A0A0C9XQI0_9AGAR</name>
<evidence type="ECO:0000313" key="2">
    <source>
        <dbReference type="Proteomes" id="UP000054477"/>
    </source>
</evidence>
<accession>A0A0C9XQI0</accession>
<dbReference type="HOGENOM" id="CLU_162870_0_0_1"/>
<dbReference type="OrthoDB" id="2585179at2759"/>
<dbReference type="Proteomes" id="UP000054477">
    <property type="component" value="Unassembled WGS sequence"/>
</dbReference>
<evidence type="ECO:0000313" key="1">
    <source>
        <dbReference type="EMBL" id="KIK03904.1"/>
    </source>
</evidence>
<reference evidence="2" key="2">
    <citation type="submission" date="2015-01" db="EMBL/GenBank/DDBJ databases">
        <title>Evolutionary Origins and Diversification of the Mycorrhizal Mutualists.</title>
        <authorList>
            <consortium name="DOE Joint Genome Institute"/>
            <consortium name="Mycorrhizal Genomics Consortium"/>
            <person name="Kohler A."/>
            <person name="Kuo A."/>
            <person name="Nagy L.G."/>
            <person name="Floudas D."/>
            <person name="Copeland A."/>
            <person name="Barry K.W."/>
            <person name="Cichocki N."/>
            <person name="Veneault-Fourrey C."/>
            <person name="LaButti K."/>
            <person name="Lindquist E.A."/>
            <person name="Lipzen A."/>
            <person name="Lundell T."/>
            <person name="Morin E."/>
            <person name="Murat C."/>
            <person name="Riley R."/>
            <person name="Ohm R."/>
            <person name="Sun H."/>
            <person name="Tunlid A."/>
            <person name="Henrissat B."/>
            <person name="Grigoriev I.V."/>
            <person name="Hibbett D.S."/>
            <person name="Martin F."/>
        </authorList>
    </citation>
    <scope>NUCLEOTIDE SEQUENCE [LARGE SCALE GENOMIC DNA]</scope>
    <source>
        <strain evidence="2">LaAM-08-1</strain>
    </source>
</reference>
<sequence length="95" mass="10483">MPQSLDYDYNTYLAVTLSTASHIHFQPSSLLAVHPSLAYHGQVGGLQDVQLFAVPKTDWDQVGEDILAVLRAKQGVLGVHVQMPKQRVKRGSDEL</sequence>
<dbReference type="AlphaFoldDB" id="A0A0C9XQI0"/>
<proteinExistence type="predicted"/>
<reference evidence="1 2" key="1">
    <citation type="submission" date="2014-04" db="EMBL/GenBank/DDBJ databases">
        <authorList>
            <consortium name="DOE Joint Genome Institute"/>
            <person name="Kuo A."/>
            <person name="Kohler A."/>
            <person name="Nagy L.G."/>
            <person name="Floudas D."/>
            <person name="Copeland A."/>
            <person name="Barry K.W."/>
            <person name="Cichocki N."/>
            <person name="Veneault-Fourrey C."/>
            <person name="LaButti K."/>
            <person name="Lindquist E.A."/>
            <person name="Lipzen A."/>
            <person name="Lundell T."/>
            <person name="Morin E."/>
            <person name="Murat C."/>
            <person name="Sun H."/>
            <person name="Tunlid A."/>
            <person name="Henrissat B."/>
            <person name="Grigoriev I.V."/>
            <person name="Hibbett D.S."/>
            <person name="Martin F."/>
            <person name="Nordberg H.P."/>
            <person name="Cantor M.N."/>
            <person name="Hua S.X."/>
        </authorList>
    </citation>
    <scope>NUCLEOTIDE SEQUENCE [LARGE SCALE GENOMIC DNA]</scope>
    <source>
        <strain evidence="1 2">LaAM-08-1</strain>
    </source>
</reference>